<keyword evidence="14" id="KW-1185">Reference proteome</keyword>
<comment type="subcellular location">
    <subcellularLocation>
        <location evidence="2">Cell inner membrane</location>
        <topology evidence="2">Multi-pass membrane protein</topology>
    </subcellularLocation>
</comment>
<dbReference type="CDD" id="cd00082">
    <property type="entry name" value="HisKA"/>
    <property type="match status" value="1"/>
</dbReference>
<dbReference type="SUPFAM" id="SSF52172">
    <property type="entry name" value="CheY-like"/>
    <property type="match status" value="1"/>
</dbReference>
<dbReference type="InterPro" id="IPR005467">
    <property type="entry name" value="His_kinase_dom"/>
</dbReference>
<dbReference type="KEGG" id="pacr:FXN63_02275"/>
<dbReference type="Gene3D" id="1.10.287.130">
    <property type="match status" value="1"/>
</dbReference>
<evidence type="ECO:0000256" key="9">
    <source>
        <dbReference type="PROSITE-ProRule" id="PRU00169"/>
    </source>
</evidence>
<evidence type="ECO:0000259" key="10">
    <source>
        <dbReference type="PROSITE" id="PS50109"/>
    </source>
</evidence>
<evidence type="ECO:0000256" key="3">
    <source>
        <dbReference type="ARBA" id="ARBA00012438"/>
    </source>
</evidence>
<dbReference type="Pfam" id="PF01590">
    <property type="entry name" value="GAF"/>
    <property type="match status" value="1"/>
</dbReference>
<dbReference type="PRINTS" id="PR00344">
    <property type="entry name" value="BCTRLSENSOR"/>
</dbReference>
<evidence type="ECO:0000256" key="4">
    <source>
        <dbReference type="ARBA" id="ARBA00022553"/>
    </source>
</evidence>
<dbReference type="InterPro" id="IPR035965">
    <property type="entry name" value="PAS-like_dom_sf"/>
</dbReference>
<dbReference type="PROSITE" id="PS50110">
    <property type="entry name" value="RESPONSE_REGULATORY"/>
    <property type="match status" value="1"/>
</dbReference>
<feature type="modified residue" description="4-aspartylphosphate" evidence="9">
    <location>
        <position position="750"/>
    </location>
</feature>
<keyword evidence="8" id="KW-0472">Membrane</keyword>
<feature type="domain" description="PAS" evidence="12">
    <location>
        <begin position="159"/>
        <end position="203"/>
    </location>
</feature>
<protein>
    <recommendedName>
        <fullName evidence="3">histidine kinase</fullName>
        <ecNumber evidence="3">2.7.13.3</ecNumber>
    </recommendedName>
</protein>
<dbReference type="SMART" id="SM00387">
    <property type="entry name" value="HATPase_c"/>
    <property type="match status" value="1"/>
</dbReference>
<dbReference type="CDD" id="cd00130">
    <property type="entry name" value="PAS"/>
    <property type="match status" value="1"/>
</dbReference>
<dbReference type="Pfam" id="PF08448">
    <property type="entry name" value="PAS_4"/>
    <property type="match status" value="1"/>
</dbReference>
<dbReference type="Gene3D" id="3.30.450.20">
    <property type="entry name" value="PAS domain"/>
    <property type="match status" value="2"/>
</dbReference>
<keyword evidence="6" id="KW-0418">Kinase</keyword>
<reference evidence="13 14" key="1">
    <citation type="submission" date="2019-08" db="EMBL/GenBank/DDBJ databases">
        <title>Amphibian skin-associated Pigmentiphaga: genome sequence and occurrence across geography and hosts.</title>
        <authorList>
            <person name="Bletz M.C."/>
            <person name="Bunk B."/>
            <person name="Sproeer C."/>
            <person name="Biwer P."/>
            <person name="Reiter S."/>
            <person name="Rabemananjara F.C.E."/>
            <person name="Schulz S."/>
            <person name="Overmann J."/>
            <person name="Vences M."/>
        </authorList>
    </citation>
    <scope>NUCLEOTIDE SEQUENCE [LARGE SCALE GENOMIC DNA]</scope>
    <source>
        <strain evidence="13 14">Mada1488</strain>
    </source>
</reference>
<feature type="domain" description="Response regulatory" evidence="11">
    <location>
        <begin position="701"/>
        <end position="817"/>
    </location>
</feature>
<name>A0A5C0AWU3_9BURK</name>
<dbReference type="SUPFAM" id="SSF47384">
    <property type="entry name" value="Homodimeric domain of signal transducing histidine kinase"/>
    <property type="match status" value="1"/>
</dbReference>
<dbReference type="Gene3D" id="3.40.50.2300">
    <property type="match status" value="1"/>
</dbReference>
<dbReference type="InterPro" id="IPR013656">
    <property type="entry name" value="PAS_4"/>
</dbReference>
<dbReference type="InterPro" id="IPR003594">
    <property type="entry name" value="HATPase_dom"/>
</dbReference>
<accession>A0A5C0AWU3</accession>
<dbReference type="InterPro" id="IPR029016">
    <property type="entry name" value="GAF-like_dom_sf"/>
</dbReference>
<dbReference type="InterPro" id="IPR036890">
    <property type="entry name" value="HATPase_C_sf"/>
</dbReference>
<dbReference type="NCBIfam" id="TIGR00229">
    <property type="entry name" value="sensory_box"/>
    <property type="match status" value="1"/>
</dbReference>
<dbReference type="PANTHER" id="PTHR43547">
    <property type="entry name" value="TWO-COMPONENT HISTIDINE KINASE"/>
    <property type="match status" value="1"/>
</dbReference>
<dbReference type="InterPro" id="IPR003661">
    <property type="entry name" value="HisK_dim/P_dom"/>
</dbReference>
<dbReference type="Gene3D" id="3.30.565.10">
    <property type="entry name" value="Histidine kinase-like ATPase, C-terminal domain"/>
    <property type="match status" value="1"/>
</dbReference>
<dbReference type="OrthoDB" id="8552871at2"/>
<dbReference type="GO" id="GO:0005886">
    <property type="term" value="C:plasma membrane"/>
    <property type="evidence" value="ECO:0007669"/>
    <property type="project" value="UniProtKB-SubCell"/>
</dbReference>
<dbReference type="Proteomes" id="UP000325161">
    <property type="component" value="Chromosome"/>
</dbReference>
<evidence type="ECO:0000256" key="7">
    <source>
        <dbReference type="ARBA" id="ARBA00023012"/>
    </source>
</evidence>
<dbReference type="PROSITE" id="PS50112">
    <property type="entry name" value="PAS"/>
    <property type="match status" value="1"/>
</dbReference>
<evidence type="ECO:0000313" key="13">
    <source>
        <dbReference type="EMBL" id="QEI04797.1"/>
    </source>
</evidence>
<gene>
    <name evidence="13" type="ORF">FXN63_02275</name>
</gene>
<comment type="catalytic activity">
    <reaction evidence="1">
        <text>ATP + protein L-histidine = ADP + protein N-phospho-L-histidine.</text>
        <dbReference type="EC" id="2.7.13.3"/>
    </reaction>
</comment>
<evidence type="ECO:0000256" key="1">
    <source>
        <dbReference type="ARBA" id="ARBA00000085"/>
    </source>
</evidence>
<dbReference type="Gene3D" id="3.30.450.40">
    <property type="match status" value="1"/>
</dbReference>
<feature type="domain" description="Histidine kinase" evidence="10">
    <location>
        <begin position="460"/>
        <end position="679"/>
    </location>
</feature>
<dbReference type="SUPFAM" id="SSF55785">
    <property type="entry name" value="PYP-like sensor domain (PAS domain)"/>
    <property type="match status" value="1"/>
</dbReference>
<dbReference type="EMBL" id="CP043046">
    <property type="protein sequence ID" value="QEI04797.1"/>
    <property type="molecule type" value="Genomic_DNA"/>
</dbReference>
<dbReference type="SUPFAM" id="SSF55781">
    <property type="entry name" value="GAF domain-like"/>
    <property type="match status" value="1"/>
</dbReference>
<evidence type="ECO:0000313" key="14">
    <source>
        <dbReference type="Proteomes" id="UP000325161"/>
    </source>
</evidence>
<dbReference type="Pfam" id="PF00512">
    <property type="entry name" value="HisKA"/>
    <property type="match status" value="1"/>
</dbReference>
<dbReference type="InterPro" id="IPR004358">
    <property type="entry name" value="Sig_transdc_His_kin-like_C"/>
</dbReference>
<keyword evidence="5" id="KW-0808">Transferase</keyword>
<dbReference type="CDD" id="cd17580">
    <property type="entry name" value="REC_2_DhkD-like"/>
    <property type="match status" value="1"/>
</dbReference>
<dbReference type="GO" id="GO:0000155">
    <property type="term" value="F:phosphorelay sensor kinase activity"/>
    <property type="evidence" value="ECO:0007669"/>
    <property type="project" value="InterPro"/>
</dbReference>
<dbReference type="InterPro" id="IPR003018">
    <property type="entry name" value="GAF"/>
</dbReference>
<proteinExistence type="predicted"/>
<dbReference type="InterPro" id="IPR036097">
    <property type="entry name" value="HisK_dim/P_sf"/>
</dbReference>
<dbReference type="FunFam" id="3.30.565.10:FF:000006">
    <property type="entry name" value="Sensor histidine kinase WalK"/>
    <property type="match status" value="1"/>
</dbReference>
<dbReference type="Pfam" id="PF02518">
    <property type="entry name" value="HATPase_c"/>
    <property type="match status" value="1"/>
</dbReference>
<sequence>MNVQDDRSASVCEGLSAHADLGAVFAAIPGMNLLLAPDAPRFTMLLASDERLAATMSTREGTLGRPLFDVFADANPANPSPSGVQNLRASLETVLRTGEQHCMPLQRYDLQRANGSWEERYWSPTNVPVKDANGNVKYLIHQVTDVTEAVLGRAALERAEQGAARVLGRMTDAHFQLDGAFRLVEMNPAAERMTGTMRHEVLGLTCEDAFPASFDPAVDAAFRRVVASGREEHLLQHYVSEGSDVYVEVDAYSTDDGGVAIFARDVSERVSAVETRREMETQRFLTRLGDVLHREGDTATLYEGAARLLGEHLGSGRVLYAEAREEDNAIVVVAQHLREGLVPVARDYRFDDYCPCVTISLRSRRTLVMTDVTTEAQLDVSERMLIAAAGVGASVTVPILQDGRIAACLSVVQPTSRKWTSHEVALIEETAQRTAIAAARSRAEAALRASDRRKDEFLAVLAHELRNPLAPVRNGLQILRMAPHDTQKTNKVLGVMDRQLTHMTRLIDDLLDVSRFTSGKVVLRRERIPLRAVFDNALEASLHLIEASRHVLMSHFSHEALFLDADATRLVQVVGNLINNAVKYTPDGGQIDLFGERDGNDVLIRVRDTGVGISSDMLPHVFDLFAQVSGSSLARAQGGLGIGLSISRQLIHMHGGTLRAESDGLGKGATFTVRLPMAAEPESERAAPGAATEAENLASQEILVVDDNIDAADSFTTMLELSGHVVTTVYTGADALAAVAKRRPSLVFCDIGMPGMNGYEVAERIRADASLAPVRLIAVTGWGRDEDKRLALEAGFDAHLAKPIAWAAVEAVLTAQEPGEALLKR</sequence>
<dbReference type="SMART" id="SM00065">
    <property type="entry name" value="GAF"/>
    <property type="match status" value="1"/>
</dbReference>
<dbReference type="SMART" id="SM00448">
    <property type="entry name" value="REC"/>
    <property type="match status" value="1"/>
</dbReference>
<dbReference type="InterPro" id="IPR011006">
    <property type="entry name" value="CheY-like_superfamily"/>
</dbReference>
<keyword evidence="4 9" id="KW-0597">Phosphoprotein</keyword>
<keyword evidence="7" id="KW-0902">Two-component regulatory system</keyword>
<dbReference type="AlphaFoldDB" id="A0A5C0AWU3"/>
<dbReference type="SMART" id="SM00388">
    <property type="entry name" value="HisKA"/>
    <property type="match status" value="1"/>
</dbReference>
<evidence type="ECO:0000256" key="5">
    <source>
        <dbReference type="ARBA" id="ARBA00022679"/>
    </source>
</evidence>
<dbReference type="SUPFAM" id="SSF55874">
    <property type="entry name" value="ATPase domain of HSP90 chaperone/DNA topoisomerase II/histidine kinase"/>
    <property type="match status" value="1"/>
</dbReference>
<evidence type="ECO:0000259" key="11">
    <source>
        <dbReference type="PROSITE" id="PS50110"/>
    </source>
</evidence>
<dbReference type="InterPro" id="IPR001789">
    <property type="entry name" value="Sig_transdc_resp-reg_receiver"/>
</dbReference>
<dbReference type="Pfam" id="PF13426">
    <property type="entry name" value="PAS_9"/>
    <property type="match status" value="1"/>
</dbReference>
<evidence type="ECO:0000259" key="12">
    <source>
        <dbReference type="PROSITE" id="PS50112"/>
    </source>
</evidence>
<dbReference type="EC" id="2.7.13.3" evidence="3"/>
<dbReference type="InterPro" id="IPR000014">
    <property type="entry name" value="PAS"/>
</dbReference>
<dbReference type="FunFam" id="1.10.287.130:FF:000001">
    <property type="entry name" value="Two-component sensor histidine kinase"/>
    <property type="match status" value="1"/>
</dbReference>
<dbReference type="PROSITE" id="PS50109">
    <property type="entry name" value="HIS_KIN"/>
    <property type="match status" value="1"/>
</dbReference>
<evidence type="ECO:0000256" key="8">
    <source>
        <dbReference type="ARBA" id="ARBA00023136"/>
    </source>
</evidence>
<dbReference type="Pfam" id="PF00072">
    <property type="entry name" value="Response_reg"/>
    <property type="match status" value="1"/>
</dbReference>
<dbReference type="PANTHER" id="PTHR43547:SF2">
    <property type="entry name" value="HYBRID SIGNAL TRANSDUCTION HISTIDINE KINASE C"/>
    <property type="match status" value="1"/>
</dbReference>
<evidence type="ECO:0000256" key="6">
    <source>
        <dbReference type="ARBA" id="ARBA00022777"/>
    </source>
</evidence>
<organism evidence="13 14">
    <name type="scientific">Pigmentiphaga aceris</name>
    <dbReference type="NCBI Taxonomy" id="1940612"/>
    <lineage>
        <taxon>Bacteria</taxon>
        <taxon>Pseudomonadati</taxon>
        <taxon>Pseudomonadota</taxon>
        <taxon>Betaproteobacteria</taxon>
        <taxon>Burkholderiales</taxon>
        <taxon>Alcaligenaceae</taxon>
        <taxon>Pigmentiphaga</taxon>
    </lineage>
</organism>
<evidence type="ECO:0000256" key="2">
    <source>
        <dbReference type="ARBA" id="ARBA00004429"/>
    </source>
</evidence>